<dbReference type="AlphaFoldDB" id="A0A4V1X8V5"/>
<dbReference type="Proteomes" id="UP000293360">
    <property type="component" value="Unassembled WGS sequence"/>
</dbReference>
<evidence type="ECO:0000256" key="1">
    <source>
        <dbReference type="SAM" id="MobiDB-lite"/>
    </source>
</evidence>
<proteinExistence type="predicted"/>
<dbReference type="EMBL" id="QJNU01001021">
    <property type="protein sequence ID" value="RYO80929.1"/>
    <property type="molecule type" value="Genomic_DNA"/>
</dbReference>
<protein>
    <submittedName>
        <fullName evidence="2">Uncharacterized protein</fullName>
    </submittedName>
</protein>
<gene>
    <name evidence="2" type="ORF">DL764_009834</name>
</gene>
<evidence type="ECO:0000313" key="3">
    <source>
        <dbReference type="Proteomes" id="UP000293360"/>
    </source>
</evidence>
<evidence type="ECO:0000313" key="2">
    <source>
        <dbReference type="EMBL" id="RYO80929.1"/>
    </source>
</evidence>
<name>A0A4V1X8V5_9PEZI</name>
<accession>A0A4V1X8V5</accession>
<keyword evidence="3" id="KW-1185">Reference proteome</keyword>
<feature type="region of interest" description="Disordered" evidence="1">
    <location>
        <begin position="1"/>
        <end position="57"/>
    </location>
</feature>
<feature type="region of interest" description="Disordered" evidence="1">
    <location>
        <begin position="181"/>
        <end position="217"/>
    </location>
</feature>
<reference evidence="2 3" key="1">
    <citation type="submission" date="2018-06" db="EMBL/GenBank/DDBJ databases">
        <title>Complete Genomes of Monosporascus.</title>
        <authorList>
            <person name="Robinson A.J."/>
            <person name="Natvig D.O."/>
        </authorList>
    </citation>
    <scope>NUCLEOTIDE SEQUENCE [LARGE SCALE GENOMIC DNA]</scope>
    <source>
        <strain evidence="2 3">CBS 110550</strain>
    </source>
</reference>
<feature type="compositionally biased region" description="Basic and acidic residues" evidence="1">
    <location>
        <begin position="194"/>
        <end position="210"/>
    </location>
</feature>
<organism evidence="2 3">
    <name type="scientific">Monosporascus ibericus</name>
    <dbReference type="NCBI Taxonomy" id="155417"/>
    <lineage>
        <taxon>Eukaryota</taxon>
        <taxon>Fungi</taxon>
        <taxon>Dikarya</taxon>
        <taxon>Ascomycota</taxon>
        <taxon>Pezizomycotina</taxon>
        <taxon>Sordariomycetes</taxon>
        <taxon>Xylariomycetidae</taxon>
        <taxon>Xylariales</taxon>
        <taxon>Xylariales incertae sedis</taxon>
        <taxon>Monosporascus</taxon>
    </lineage>
</organism>
<feature type="compositionally biased region" description="Low complexity" evidence="1">
    <location>
        <begin position="38"/>
        <end position="47"/>
    </location>
</feature>
<feature type="region of interest" description="Disordered" evidence="1">
    <location>
        <begin position="91"/>
        <end position="115"/>
    </location>
</feature>
<feature type="compositionally biased region" description="Basic and acidic residues" evidence="1">
    <location>
        <begin position="99"/>
        <end position="109"/>
    </location>
</feature>
<comment type="caution">
    <text evidence="2">The sequence shown here is derived from an EMBL/GenBank/DDBJ whole genome shotgun (WGS) entry which is preliminary data.</text>
</comment>
<dbReference type="OrthoDB" id="10439141at2759"/>
<sequence>MAAHVDPFKIVSNPSKRKLKQMESAGVHWRGSRERQPWAASSGSAKRSSWRSTRRYESGKLALRGKRLAELKASRAEQGMHHAMASLATAIPGQAASGKEARGKSRTEGKGPIAEQLSDWRAAEWTGLIPYPRRTTPSPHSPPPHLTELAQIRREMRHLEIAPVERGKKGRRTGAFEGFAARATRSTDEMLAEDQLRDGLKESTPEERPDSVSPPRCRAGEAAERLLCGMEQRAIEPGMELFQFLHEDERQVEFCPELDCDGSRHDVASYEAGGLRENEEVVVNPEVPGR</sequence>